<dbReference type="InterPro" id="IPR001736">
    <property type="entry name" value="PLipase_D/transphosphatidylase"/>
</dbReference>
<protein>
    <submittedName>
        <fullName evidence="3">Phosphatidylserine/phosphatidylglycerophosphate/ cardiolipin synthase-like enzyme</fullName>
    </submittedName>
</protein>
<dbReference type="Proteomes" id="UP000316706">
    <property type="component" value="Unassembled WGS sequence"/>
</dbReference>
<dbReference type="SMART" id="SM00155">
    <property type="entry name" value="PLDc"/>
    <property type="match status" value="2"/>
</dbReference>
<feature type="domain" description="PLD phosphodiesterase" evidence="2">
    <location>
        <begin position="659"/>
        <end position="681"/>
    </location>
</feature>
<gene>
    <name evidence="3" type="ORF">FHX41_0074</name>
</gene>
<reference evidence="3 4" key="1">
    <citation type="submission" date="2019-06" db="EMBL/GenBank/DDBJ databases">
        <title>Sequencing the genomes of 1000 actinobacteria strains.</title>
        <authorList>
            <person name="Klenk H.-P."/>
        </authorList>
    </citation>
    <scope>NUCLEOTIDE SEQUENCE [LARGE SCALE GENOMIC DNA]</scope>
    <source>
        <strain evidence="3 4">DSM 45043</strain>
    </source>
</reference>
<evidence type="ECO:0000259" key="2">
    <source>
        <dbReference type="PROSITE" id="PS50035"/>
    </source>
</evidence>
<dbReference type="SUPFAM" id="SSF56024">
    <property type="entry name" value="Phospholipase D/nuclease"/>
    <property type="match status" value="2"/>
</dbReference>
<evidence type="ECO:0000313" key="3">
    <source>
        <dbReference type="EMBL" id="TQM66500.1"/>
    </source>
</evidence>
<dbReference type="RefSeq" id="WP_141965593.1">
    <property type="nucleotide sequence ID" value="NZ_VFPO01000001.1"/>
</dbReference>
<dbReference type="Gene3D" id="3.30.870.10">
    <property type="entry name" value="Endonuclease Chain A"/>
    <property type="match status" value="2"/>
</dbReference>
<feature type="domain" description="PLD phosphodiesterase" evidence="2">
    <location>
        <begin position="419"/>
        <end position="446"/>
    </location>
</feature>
<proteinExistence type="predicted"/>
<dbReference type="GO" id="GO:0030572">
    <property type="term" value="F:phosphatidyltransferase activity"/>
    <property type="evidence" value="ECO:0007669"/>
    <property type="project" value="UniProtKB-ARBA"/>
</dbReference>
<dbReference type="AlphaFoldDB" id="A0A543I7M1"/>
<dbReference type="OrthoDB" id="3948147at2"/>
<dbReference type="GO" id="GO:0032049">
    <property type="term" value="P:cardiolipin biosynthetic process"/>
    <property type="evidence" value="ECO:0007669"/>
    <property type="project" value="UniProtKB-ARBA"/>
</dbReference>
<name>A0A543I7M1_9ACTN</name>
<keyword evidence="4" id="KW-1185">Reference proteome</keyword>
<feature type="compositionally biased region" description="Pro residues" evidence="1">
    <location>
        <begin position="502"/>
        <end position="518"/>
    </location>
</feature>
<evidence type="ECO:0000313" key="4">
    <source>
        <dbReference type="Proteomes" id="UP000316706"/>
    </source>
</evidence>
<dbReference type="PANTHER" id="PTHR21248">
    <property type="entry name" value="CARDIOLIPIN SYNTHASE"/>
    <property type="match status" value="1"/>
</dbReference>
<dbReference type="Pfam" id="PF13091">
    <property type="entry name" value="PLDc_2"/>
    <property type="match status" value="1"/>
</dbReference>
<comment type="caution">
    <text evidence="3">The sequence shown here is derived from an EMBL/GenBank/DDBJ whole genome shotgun (WGS) entry which is preliminary data.</text>
</comment>
<dbReference type="PANTHER" id="PTHR21248:SF22">
    <property type="entry name" value="PHOSPHOLIPASE D"/>
    <property type="match status" value="1"/>
</dbReference>
<sequence>MSGAVTVYVPCDVVKVMVRMGYGQSLSPIEELTLRAVHAGLVEPDQLAQRLGLGARLVHDLVYDLWRQGHLAVNSDTTPRTLAVSPKVARCLDTGRPEELRGAETVLEGRELMIDKLTLRVLPTEGRLKPARSRLAVPIESRDISLSDLPKKDVLKALQDSLQRDERSRPVVVDRTRGPVVGHRPRRPLSYRLPPPDLRVAAGRRWIELKVAPHWDEESQQLIVTVIDDRLPAEYRQPASERLTQLIADDPGGPLAVELRDRAQGALVDPPSPAAALERLARRIDGTADIPAGQRLNWHRELGDDARQLEGLLQARVDQEIPARVVTGEEQAELLPRLIESARTQLVIVSPWIRYAALKRHLDVLTEQARRGVRIVFVWGPKADTEYHEAFDDQTRNALEELARTVPGGQVRQIVVPRTSSRTHAKLLVVDDHTALVTSRNLLSSTGSLPELGVLLEAGKGGSPVITDLLRWVRAAIPSYEQSRRLYVRPAQFAEADTARPEPSPGTPGPADTPPDSPPSAADIEQPRDTGDDAGIESTSRGLWARAWNDYVTLSRAFLEGRTLPAVRTVTDAAHRGLLRTALTKAARRVVIASDGLSADAVDTGVLSMLRSCLDRGVEVTLVYGDGARLTGRARASWEIANGHLESLRMEFPGTLRVIRRSNHAKVLVWDDDAIVGSFNYLSFEGRYGRQRLASELSVRLTGGSVADEVAAAVGAAPLLRPEEDRPASVPSALAGAAFNTAQRLLKEYEDDAASAPVLTRESLAQAHDPWQVLEVIGAEPAAPSALVRLVAARCLTDHAGVLDARPELGVRWHRWLIDDLWQSGEFVEAAVLRRTLADPGLRPRPRLAVLAAARRTPDFEQVLEEFAMDDPSAEEIVVGVLASVGAVILQGSPLAADVLDLLAPQIEKGVWKELAEHTAEYWAASGNQPITQNLLRAALHSSKLDQERTDAWATLERLVEHARSTTFDNSISVRTHRALFDSSSGEFAVLARHVRERSPEGLRTWLADLPTRNLAQMIQNTGAKVAPGRPPMHGSHLKRYLKRLDPILAQADTVLRLCSEEAGTKATLPGDALGLSRWLVTSWMAFIAHIDEMTGPEGRLAREFLDDLEDLARWGADQ</sequence>
<organism evidence="3 4">
    <name type="scientific">Actinomadura hallensis</name>
    <dbReference type="NCBI Taxonomy" id="337895"/>
    <lineage>
        <taxon>Bacteria</taxon>
        <taxon>Bacillati</taxon>
        <taxon>Actinomycetota</taxon>
        <taxon>Actinomycetes</taxon>
        <taxon>Streptosporangiales</taxon>
        <taxon>Thermomonosporaceae</taxon>
        <taxon>Actinomadura</taxon>
    </lineage>
</organism>
<accession>A0A543I7M1</accession>
<evidence type="ECO:0000256" key="1">
    <source>
        <dbReference type="SAM" id="MobiDB-lite"/>
    </source>
</evidence>
<feature type="region of interest" description="Disordered" evidence="1">
    <location>
        <begin position="494"/>
        <end position="536"/>
    </location>
</feature>
<dbReference type="EMBL" id="VFPO01000001">
    <property type="protein sequence ID" value="TQM66500.1"/>
    <property type="molecule type" value="Genomic_DNA"/>
</dbReference>
<dbReference type="InterPro" id="IPR025202">
    <property type="entry name" value="PLD-like_dom"/>
</dbReference>
<dbReference type="PROSITE" id="PS50035">
    <property type="entry name" value="PLD"/>
    <property type="match status" value="2"/>
</dbReference>